<gene>
    <name evidence="1" type="ORF">L6E24_09750</name>
</gene>
<dbReference type="Pfam" id="PF13489">
    <property type="entry name" value="Methyltransf_23"/>
    <property type="match status" value="1"/>
</dbReference>
<dbReference type="GO" id="GO:0008168">
    <property type="term" value="F:methyltransferase activity"/>
    <property type="evidence" value="ECO:0007669"/>
    <property type="project" value="UniProtKB-KW"/>
</dbReference>
<evidence type="ECO:0000313" key="1">
    <source>
        <dbReference type="EMBL" id="UUX91653.1"/>
    </source>
</evidence>
<dbReference type="Proteomes" id="UP001060368">
    <property type="component" value="Chromosome"/>
</dbReference>
<dbReference type="SUPFAM" id="SSF53335">
    <property type="entry name" value="S-adenosyl-L-methionine-dependent methyltransferases"/>
    <property type="match status" value="1"/>
</dbReference>
<dbReference type="GeneID" id="74307986"/>
<dbReference type="GO" id="GO:0032259">
    <property type="term" value="P:methylation"/>
    <property type="evidence" value="ECO:0007669"/>
    <property type="project" value="UniProtKB-KW"/>
</dbReference>
<dbReference type="RefSeq" id="WP_257741807.1">
    <property type="nucleotide sequence ID" value="NZ_CP096115.1"/>
</dbReference>
<name>A0A9E7PKE6_9EURY</name>
<proteinExistence type="predicted"/>
<keyword evidence="1" id="KW-0808">Transferase</keyword>
<accession>A0A9E7PKE6</accession>
<protein>
    <submittedName>
        <fullName evidence="1">Class I SAM-dependent methyltransferase</fullName>
    </submittedName>
</protein>
<keyword evidence="1" id="KW-0489">Methyltransferase</keyword>
<dbReference type="InterPro" id="IPR029063">
    <property type="entry name" value="SAM-dependent_MTases_sf"/>
</dbReference>
<dbReference type="PANTHER" id="PTHR43861">
    <property type="entry name" value="TRANS-ACONITATE 2-METHYLTRANSFERASE-RELATED"/>
    <property type="match status" value="1"/>
</dbReference>
<dbReference type="KEGG" id="mend:L6E24_09750"/>
<dbReference type="AlphaFoldDB" id="A0A9E7PKE6"/>
<keyword evidence="2" id="KW-1185">Reference proteome</keyword>
<evidence type="ECO:0000313" key="2">
    <source>
        <dbReference type="Proteomes" id="UP001060368"/>
    </source>
</evidence>
<dbReference type="EMBL" id="CP096115">
    <property type="protein sequence ID" value="UUX91653.1"/>
    <property type="molecule type" value="Genomic_DNA"/>
</dbReference>
<dbReference type="CDD" id="cd02440">
    <property type="entry name" value="AdoMet_MTases"/>
    <property type="match status" value="1"/>
</dbReference>
<dbReference type="Gene3D" id="3.40.50.150">
    <property type="entry name" value="Vaccinia Virus protein VP39"/>
    <property type="match status" value="1"/>
</dbReference>
<reference evidence="1" key="1">
    <citation type="submission" date="2022-04" db="EMBL/GenBank/DDBJ databases">
        <title>Complete genome of Methanoplanus endosymbiosus DSM 3599.</title>
        <authorList>
            <person name="Chen S.-C."/>
            <person name="You Y.-T."/>
            <person name="Zhou Y.-Z."/>
            <person name="Lai M.-C."/>
        </authorList>
    </citation>
    <scope>NUCLEOTIDE SEQUENCE</scope>
    <source>
        <strain evidence="1">DSM 3599</strain>
    </source>
</reference>
<sequence length="298" mass="34946">MTKQEEISCYICGNKKCSQIHDNIRYNLSPRPFRCDQCGFVFIYPKMTPEIEKEFYEKTYRSAYDNQDAKGLWESSLPEAKRRVSRFMDLFSTDSKLLEIGCASGYFLFEAKEHVKSVTGVELTKDYVKYGREKGLDVRESLNDVPDNYYDIIFMFHVLEHIDDPIYFLQDLKKKLSPTGKLIIEVPNVEDVLVSVYRIKNHLDFYWEIAHNYYFSKISLKHVLDQAGYQSVIYPLQRYDLSNHMYWMQFGKPGGQGYYNSIFTPALLAEYENNLKDKFICDTIYAIAEKNCAGTDLK</sequence>
<organism evidence="1 2">
    <name type="scientific">Methanoplanus endosymbiosus</name>
    <dbReference type="NCBI Taxonomy" id="33865"/>
    <lineage>
        <taxon>Archaea</taxon>
        <taxon>Methanobacteriati</taxon>
        <taxon>Methanobacteriota</taxon>
        <taxon>Stenosarchaea group</taxon>
        <taxon>Methanomicrobia</taxon>
        <taxon>Methanomicrobiales</taxon>
        <taxon>Methanomicrobiaceae</taxon>
        <taxon>Methanoplanus</taxon>
    </lineage>
</organism>
<dbReference type="PANTHER" id="PTHR43861:SF6">
    <property type="entry name" value="METHYLTRANSFERASE TYPE 11"/>
    <property type="match status" value="1"/>
</dbReference>